<protein>
    <submittedName>
        <fullName evidence="3">Protein phosphatase 2C domain-containing protein</fullName>
    </submittedName>
</protein>
<dbReference type="Gene3D" id="3.60.40.10">
    <property type="entry name" value="PPM-type phosphatase domain"/>
    <property type="match status" value="1"/>
</dbReference>
<feature type="region of interest" description="Disordered" evidence="1">
    <location>
        <begin position="245"/>
        <end position="265"/>
    </location>
</feature>
<feature type="compositionally biased region" description="Pro residues" evidence="1">
    <location>
        <begin position="251"/>
        <end position="265"/>
    </location>
</feature>
<dbReference type="InterPro" id="IPR001932">
    <property type="entry name" value="PPM-type_phosphatase-like_dom"/>
</dbReference>
<dbReference type="GO" id="GO:0004722">
    <property type="term" value="F:protein serine/threonine phosphatase activity"/>
    <property type="evidence" value="ECO:0007669"/>
    <property type="project" value="InterPro"/>
</dbReference>
<accession>A0AAU7DU08</accession>
<dbReference type="AlphaFoldDB" id="A0AAU7DU08"/>
<dbReference type="PROSITE" id="PS51746">
    <property type="entry name" value="PPM_2"/>
    <property type="match status" value="1"/>
</dbReference>
<feature type="domain" description="PPM-type phosphatase" evidence="2">
    <location>
        <begin position="4"/>
        <end position="234"/>
    </location>
</feature>
<dbReference type="SMART" id="SM00332">
    <property type="entry name" value="PP2Cc"/>
    <property type="match status" value="1"/>
</dbReference>
<gene>
    <name evidence="3" type="ORF">V5R04_11155</name>
</gene>
<dbReference type="PANTHER" id="PTHR47992">
    <property type="entry name" value="PROTEIN PHOSPHATASE"/>
    <property type="match status" value="1"/>
</dbReference>
<evidence type="ECO:0000313" key="3">
    <source>
        <dbReference type="EMBL" id="XBH20781.1"/>
    </source>
</evidence>
<evidence type="ECO:0000256" key="1">
    <source>
        <dbReference type="SAM" id="MobiDB-lite"/>
    </source>
</evidence>
<dbReference type="SUPFAM" id="SSF81606">
    <property type="entry name" value="PP2C-like"/>
    <property type="match status" value="1"/>
</dbReference>
<dbReference type="Pfam" id="PF13672">
    <property type="entry name" value="PP2C_2"/>
    <property type="match status" value="1"/>
</dbReference>
<sequence length="265" mass="28205">MRPPWGAASHVGGRRKINEDSYLAQSPIFVVADGMGGHQRGEVASAIAAREFATLSHFMALEPQQVDACFERAATTMRAMLPSGVGGTTVCGVAIVLQDGAAYWLVFNLGDSRAYHLDTAGKLTQISVDHSVVQELIDAGVLTAQEAHAHAERHVITRALETLTAPEPDYWLLPIAQGDQILLCSDGLTNELSDEELGDIWRSTTNPQQVADNLVQAANNAGGRDNITVVVVTSDAAPITASLGFEVTRSGPPPHPPLPPQTRSE</sequence>
<name>A0AAU7DU08_9MICO</name>
<dbReference type="CDD" id="cd00143">
    <property type="entry name" value="PP2Cc"/>
    <property type="match status" value="1"/>
</dbReference>
<organism evidence="3">
    <name type="scientific">Jonesiaceae bacterium BS-20</name>
    <dbReference type="NCBI Taxonomy" id="3120821"/>
    <lineage>
        <taxon>Bacteria</taxon>
        <taxon>Bacillati</taxon>
        <taxon>Actinomycetota</taxon>
        <taxon>Actinomycetes</taxon>
        <taxon>Micrococcales</taxon>
        <taxon>Jonesiaceae</taxon>
    </lineage>
</organism>
<evidence type="ECO:0000259" key="2">
    <source>
        <dbReference type="PROSITE" id="PS51746"/>
    </source>
</evidence>
<reference evidence="3" key="1">
    <citation type="submission" date="2024-02" db="EMBL/GenBank/DDBJ databases">
        <title>Tomenella chthoni gen. nov. sp. nov., a member of the family Jonesiaceae isolated from bat guano.</title>
        <authorList>
            <person name="Miller S.L."/>
            <person name="King J."/>
            <person name="Sankaranarayanan K."/>
            <person name="Lawson P.A."/>
        </authorList>
    </citation>
    <scope>NUCLEOTIDE SEQUENCE</scope>
    <source>
        <strain evidence="3">BS-20</strain>
    </source>
</reference>
<dbReference type="EMBL" id="CP146203">
    <property type="protein sequence ID" value="XBH20781.1"/>
    <property type="molecule type" value="Genomic_DNA"/>
</dbReference>
<dbReference type="SMART" id="SM00331">
    <property type="entry name" value="PP2C_SIG"/>
    <property type="match status" value="1"/>
</dbReference>
<dbReference type="InterPro" id="IPR036457">
    <property type="entry name" value="PPM-type-like_dom_sf"/>
</dbReference>
<proteinExistence type="predicted"/>
<dbReference type="InterPro" id="IPR015655">
    <property type="entry name" value="PP2C"/>
</dbReference>